<evidence type="ECO:0000256" key="1">
    <source>
        <dbReference type="ARBA" id="ARBA00010617"/>
    </source>
</evidence>
<keyword evidence="8" id="KW-1185">Reference proteome</keyword>
<evidence type="ECO:0000256" key="4">
    <source>
        <dbReference type="ARBA" id="ARBA00023002"/>
    </source>
</evidence>
<dbReference type="GO" id="GO:0016705">
    <property type="term" value="F:oxidoreductase activity, acting on paired donors, with incorporation or reduction of molecular oxygen"/>
    <property type="evidence" value="ECO:0007669"/>
    <property type="project" value="InterPro"/>
</dbReference>
<keyword evidence="3" id="KW-0479">Metal-binding</keyword>
<evidence type="ECO:0000256" key="5">
    <source>
        <dbReference type="ARBA" id="ARBA00023004"/>
    </source>
</evidence>
<dbReference type="AlphaFoldDB" id="A0A7J8WD74"/>
<dbReference type="InterPro" id="IPR036396">
    <property type="entry name" value="Cyt_P450_sf"/>
</dbReference>
<evidence type="ECO:0000256" key="6">
    <source>
        <dbReference type="ARBA" id="ARBA00023033"/>
    </source>
</evidence>
<gene>
    <name evidence="7" type="ORF">Goklo_025059</name>
</gene>
<name>A0A7J8WD74_9ROSI</name>
<keyword evidence="5" id="KW-0408">Iron</keyword>
<reference evidence="7 8" key="1">
    <citation type="journal article" date="2019" name="Genome Biol. Evol.">
        <title>Insights into the evolution of the New World diploid cottons (Gossypium, subgenus Houzingenia) based on genome sequencing.</title>
        <authorList>
            <person name="Grover C.E."/>
            <person name="Arick M.A. 2nd"/>
            <person name="Thrash A."/>
            <person name="Conover J.L."/>
            <person name="Sanders W.S."/>
            <person name="Peterson D.G."/>
            <person name="Frelichowski J.E."/>
            <person name="Scheffler J.A."/>
            <person name="Scheffler B.E."/>
            <person name="Wendel J.F."/>
        </authorList>
    </citation>
    <scope>NUCLEOTIDE SEQUENCE [LARGE SCALE GENOMIC DNA]</scope>
    <source>
        <strain evidence="7">57</strain>
        <tissue evidence="7">Leaf</tissue>
    </source>
</reference>
<dbReference type="OrthoDB" id="2789670at2759"/>
<comment type="caution">
    <text evidence="7">The sequence shown here is derived from an EMBL/GenBank/DDBJ whole genome shotgun (WGS) entry which is preliminary data.</text>
</comment>
<evidence type="ECO:0000313" key="7">
    <source>
        <dbReference type="EMBL" id="MBA0672862.1"/>
    </source>
</evidence>
<evidence type="ECO:0000256" key="3">
    <source>
        <dbReference type="ARBA" id="ARBA00022723"/>
    </source>
</evidence>
<evidence type="ECO:0000256" key="2">
    <source>
        <dbReference type="ARBA" id="ARBA00022617"/>
    </source>
</evidence>
<keyword evidence="4" id="KW-0560">Oxidoreductase</keyword>
<dbReference type="SUPFAM" id="SSF48264">
    <property type="entry name" value="Cytochrome P450"/>
    <property type="match status" value="2"/>
</dbReference>
<dbReference type="GO" id="GO:0004497">
    <property type="term" value="F:monooxygenase activity"/>
    <property type="evidence" value="ECO:0007669"/>
    <property type="project" value="UniProtKB-KW"/>
</dbReference>
<evidence type="ECO:0008006" key="9">
    <source>
        <dbReference type="Google" id="ProtNLM"/>
    </source>
</evidence>
<keyword evidence="6" id="KW-0503">Monooxygenase</keyword>
<sequence length="226" mass="25848">MRVSFLEENILLPEEESVEVEEEPSSTTNDTNNFMENGIEKFCCSIIFDRLLDTDVRGYDFEPIPFSSGKRMYLGYSFALTFANVLHLFEFETPSGETIDMCEYPGMTNPKATPLEVHITPRLPTFVFLSIFSSSFSPKLASSELLGYNYAMIAFAPYGAYWRQVRKFAAIELLSNYRLELLKPVRVSEVKTSLQQYTSCETRRKVVTVAKSLLVLRTKKESKTDN</sequence>
<dbReference type="Proteomes" id="UP000593573">
    <property type="component" value="Unassembled WGS sequence"/>
</dbReference>
<dbReference type="EMBL" id="JABFAB010245958">
    <property type="protein sequence ID" value="MBA0672862.1"/>
    <property type="molecule type" value="Genomic_DNA"/>
</dbReference>
<accession>A0A7J8WD74</accession>
<dbReference type="PANTHER" id="PTHR47947">
    <property type="entry name" value="CYTOCHROME P450 82C3-RELATED"/>
    <property type="match status" value="1"/>
</dbReference>
<keyword evidence="2" id="KW-0349">Heme</keyword>
<dbReference type="InterPro" id="IPR050651">
    <property type="entry name" value="Plant_Cytochrome_P450_Monoox"/>
</dbReference>
<dbReference type="GO" id="GO:0005506">
    <property type="term" value="F:iron ion binding"/>
    <property type="evidence" value="ECO:0007669"/>
    <property type="project" value="InterPro"/>
</dbReference>
<proteinExistence type="inferred from homology"/>
<organism evidence="7 8">
    <name type="scientific">Gossypium klotzschianum</name>
    <dbReference type="NCBI Taxonomy" id="34286"/>
    <lineage>
        <taxon>Eukaryota</taxon>
        <taxon>Viridiplantae</taxon>
        <taxon>Streptophyta</taxon>
        <taxon>Embryophyta</taxon>
        <taxon>Tracheophyta</taxon>
        <taxon>Spermatophyta</taxon>
        <taxon>Magnoliopsida</taxon>
        <taxon>eudicotyledons</taxon>
        <taxon>Gunneridae</taxon>
        <taxon>Pentapetalae</taxon>
        <taxon>rosids</taxon>
        <taxon>malvids</taxon>
        <taxon>Malvales</taxon>
        <taxon>Malvaceae</taxon>
        <taxon>Malvoideae</taxon>
        <taxon>Gossypium</taxon>
    </lineage>
</organism>
<comment type="similarity">
    <text evidence="1">Belongs to the cytochrome P450 family.</text>
</comment>
<protein>
    <recommendedName>
        <fullName evidence="9">Cytochrome P450</fullName>
    </recommendedName>
</protein>
<evidence type="ECO:0000313" key="8">
    <source>
        <dbReference type="Proteomes" id="UP000593573"/>
    </source>
</evidence>
<dbReference type="PANTHER" id="PTHR47947:SF2">
    <property type="entry name" value="CYTOCHROME P450 82C3-LIKE"/>
    <property type="match status" value="1"/>
</dbReference>
<dbReference type="GO" id="GO:0020037">
    <property type="term" value="F:heme binding"/>
    <property type="evidence" value="ECO:0007669"/>
    <property type="project" value="InterPro"/>
</dbReference>
<dbReference type="Gene3D" id="1.20.930.50">
    <property type="match status" value="1"/>
</dbReference>
<dbReference type="Gene3D" id="1.10.630.10">
    <property type="entry name" value="Cytochrome P450"/>
    <property type="match status" value="1"/>
</dbReference>